<dbReference type="AlphaFoldDB" id="A0A538UBB2"/>
<feature type="compositionally biased region" description="Basic residues" evidence="3">
    <location>
        <begin position="26"/>
        <end position="42"/>
    </location>
</feature>
<keyword evidence="2 5" id="KW-0808">Transferase</keyword>
<proteinExistence type="predicted"/>
<sequence length="480" mass="52373">MGRGRAPPQSRGGRGARRDHPEPRAHRGAVRHPGRPRHRRARRGAVVSVRRLLIVCYFYPPLAGGGVHRILGFTRHLPAHGWACTVVCAGARDYWVRDASLAARVPAETEVIRVSGGSGLEAWMRLGRGRDEGRRPGGLFAGLRSLSDWWLLPDSYAGWSRRAATAAARRIRQGGIDAILTSSPPDSVQLAGLALRRRFAVPWVADFRDPWVALHFRRPPTAWHRARQAAMERAVLGGADLVLAASRTHADDLIAAAGQARLEHLPNGFEPEVVDEATEDAGVPAEAFVLAFTGTMSLMPDTDVLLEALHDLLSLRPEARRRLRAKLVGPFESHHADRAQALGLTGIVEFPGPRTHAATRALQRRADLLLLWKPRGAGYRTMVPGKLYEYLDAGRPVLALLDPGDEAAELVRRGGGEVLPPGDRVPLAAAIERHYLAWKDGKRSLAERPAWLAQHARPRLAGQLAGWLDALAVARPEGAA</sequence>
<dbReference type="EMBL" id="VBPB01000081">
    <property type="protein sequence ID" value="TMQ73130.1"/>
    <property type="molecule type" value="Genomic_DNA"/>
</dbReference>
<dbReference type="PANTHER" id="PTHR12526">
    <property type="entry name" value="GLYCOSYLTRANSFERASE"/>
    <property type="match status" value="1"/>
</dbReference>
<accession>A0A538UBB2</accession>
<evidence type="ECO:0000256" key="1">
    <source>
        <dbReference type="ARBA" id="ARBA00022676"/>
    </source>
</evidence>
<gene>
    <name evidence="5" type="ORF">E6K81_05650</name>
</gene>
<comment type="caution">
    <text evidence="5">The sequence shown here is derived from an EMBL/GenBank/DDBJ whole genome shotgun (WGS) entry which is preliminary data.</text>
</comment>
<reference evidence="5 6" key="1">
    <citation type="journal article" date="2019" name="Nat. Microbiol.">
        <title>Mediterranean grassland soil C-N compound turnover is dependent on rainfall and depth, and is mediated by genomically divergent microorganisms.</title>
        <authorList>
            <person name="Diamond S."/>
            <person name="Andeer P.F."/>
            <person name="Li Z."/>
            <person name="Crits-Christoph A."/>
            <person name="Burstein D."/>
            <person name="Anantharaman K."/>
            <person name="Lane K.R."/>
            <person name="Thomas B.C."/>
            <person name="Pan C."/>
            <person name="Northen T.R."/>
            <person name="Banfield J.F."/>
        </authorList>
    </citation>
    <scope>NUCLEOTIDE SEQUENCE [LARGE SCALE GENOMIC DNA]</scope>
    <source>
        <strain evidence="5">WS_11</strain>
    </source>
</reference>
<evidence type="ECO:0000259" key="4">
    <source>
        <dbReference type="Pfam" id="PF13439"/>
    </source>
</evidence>
<evidence type="ECO:0000256" key="3">
    <source>
        <dbReference type="SAM" id="MobiDB-lite"/>
    </source>
</evidence>
<name>A0A538UBB2_UNCEI</name>
<keyword evidence="1" id="KW-0328">Glycosyltransferase</keyword>
<feature type="compositionally biased region" description="Basic and acidic residues" evidence="3">
    <location>
        <begin position="16"/>
        <end position="25"/>
    </location>
</feature>
<dbReference type="SUPFAM" id="SSF53756">
    <property type="entry name" value="UDP-Glycosyltransferase/glycogen phosphorylase"/>
    <property type="match status" value="1"/>
</dbReference>
<dbReference type="PANTHER" id="PTHR12526:SF510">
    <property type="entry name" value="D-INOSITOL 3-PHOSPHATE GLYCOSYLTRANSFERASE"/>
    <property type="match status" value="1"/>
</dbReference>
<protein>
    <submittedName>
        <fullName evidence="5">Glycosyltransferase family 4 protein</fullName>
    </submittedName>
</protein>
<evidence type="ECO:0000313" key="6">
    <source>
        <dbReference type="Proteomes" id="UP000319771"/>
    </source>
</evidence>
<organism evidence="5 6">
    <name type="scientific">Eiseniibacteriota bacterium</name>
    <dbReference type="NCBI Taxonomy" id="2212470"/>
    <lineage>
        <taxon>Bacteria</taxon>
        <taxon>Candidatus Eiseniibacteriota</taxon>
    </lineage>
</organism>
<feature type="region of interest" description="Disordered" evidence="3">
    <location>
        <begin position="1"/>
        <end position="42"/>
    </location>
</feature>
<dbReference type="Proteomes" id="UP000319771">
    <property type="component" value="Unassembled WGS sequence"/>
</dbReference>
<feature type="domain" description="Glycosyltransferase subfamily 4-like N-terminal" evidence="4">
    <location>
        <begin position="64"/>
        <end position="272"/>
    </location>
</feature>
<evidence type="ECO:0000313" key="5">
    <source>
        <dbReference type="EMBL" id="TMQ73130.1"/>
    </source>
</evidence>
<dbReference type="InterPro" id="IPR028098">
    <property type="entry name" value="Glyco_trans_4-like_N"/>
</dbReference>
<dbReference type="Pfam" id="PF13439">
    <property type="entry name" value="Glyco_transf_4"/>
    <property type="match status" value="1"/>
</dbReference>
<dbReference type="GO" id="GO:0016757">
    <property type="term" value="F:glycosyltransferase activity"/>
    <property type="evidence" value="ECO:0007669"/>
    <property type="project" value="UniProtKB-KW"/>
</dbReference>
<dbReference type="Pfam" id="PF13692">
    <property type="entry name" value="Glyco_trans_1_4"/>
    <property type="match status" value="1"/>
</dbReference>
<evidence type="ECO:0000256" key="2">
    <source>
        <dbReference type="ARBA" id="ARBA00022679"/>
    </source>
</evidence>
<dbReference type="Gene3D" id="3.40.50.2000">
    <property type="entry name" value="Glycogen Phosphorylase B"/>
    <property type="match status" value="2"/>
</dbReference>